<dbReference type="InterPro" id="IPR050320">
    <property type="entry name" value="N5-glutamine_MTase"/>
</dbReference>
<accession>A0A7Y9K3Z6</accession>
<dbReference type="GO" id="GO:0032259">
    <property type="term" value="P:methylation"/>
    <property type="evidence" value="ECO:0007669"/>
    <property type="project" value="UniProtKB-KW"/>
</dbReference>
<sequence length="319" mass="34112">MSRPDQPAVRSADAELSHLLTLLRARGYGFVTPTPATHARVLARPDRQAAACVEDMLGWSLPYRPGDCDAEIEAILDRAGLVETVGDRRRATIRVSRLHDHLFVHSAYPTDAADAVFFGPDSYRFADLIRDELRDCPAREGAQMVDIGTGSGVGGLVAATACPGLCIHMTDVNPAALRFARVNAAAAGIAADFHESDSLAAITGTIDVATANPPYVIDDGKRLYRDGGAMHGGQVSLDMAVMAMDRLAPAGRLILYTGSAIVRGQDQLRAALGEAAAERGCAMRYREIDPDVFGEELENDLYRDVDRIALVAAVVTRPG</sequence>
<evidence type="ECO:0000313" key="4">
    <source>
        <dbReference type="EMBL" id="NYD91519.1"/>
    </source>
</evidence>
<dbReference type="InterPro" id="IPR007848">
    <property type="entry name" value="Small_mtfrase_dom"/>
</dbReference>
<evidence type="ECO:0000259" key="3">
    <source>
        <dbReference type="Pfam" id="PF05175"/>
    </source>
</evidence>
<gene>
    <name evidence="4" type="ORF">HD841_003327</name>
</gene>
<organism evidence="4 5">
    <name type="scientific">Sphingomonas melonis</name>
    <dbReference type="NCBI Taxonomy" id="152682"/>
    <lineage>
        <taxon>Bacteria</taxon>
        <taxon>Pseudomonadati</taxon>
        <taxon>Pseudomonadota</taxon>
        <taxon>Alphaproteobacteria</taxon>
        <taxon>Sphingomonadales</taxon>
        <taxon>Sphingomonadaceae</taxon>
        <taxon>Sphingomonas</taxon>
    </lineage>
</organism>
<dbReference type="GO" id="GO:0036009">
    <property type="term" value="F:protein-glutamine N-methyltransferase activity"/>
    <property type="evidence" value="ECO:0007669"/>
    <property type="project" value="TreeGrafter"/>
</dbReference>
<evidence type="ECO:0000256" key="2">
    <source>
        <dbReference type="ARBA" id="ARBA00022691"/>
    </source>
</evidence>
<reference evidence="4 5" key="1">
    <citation type="submission" date="2020-07" db="EMBL/GenBank/DDBJ databases">
        <authorList>
            <person name="Partida-Martinez L."/>
            <person name="Huntemann M."/>
            <person name="Clum A."/>
            <person name="Wang J."/>
            <person name="Palaniappan K."/>
            <person name="Ritter S."/>
            <person name="Chen I.-M."/>
            <person name="Stamatis D."/>
            <person name="Reddy T."/>
            <person name="O'Malley R."/>
            <person name="Daum C."/>
            <person name="Shapiro N."/>
            <person name="Ivanova N."/>
            <person name="Kyrpides N."/>
            <person name="Woyke T."/>
        </authorList>
    </citation>
    <scope>NUCLEOTIDE SEQUENCE [LARGE SCALE GENOMIC DNA]</scope>
    <source>
        <strain evidence="4 5">AS2.3</strain>
    </source>
</reference>
<evidence type="ECO:0000256" key="1">
    <source>
        <dbReference type="ARBA" id="ARBA00022603"/>
    </source>
</evidence>
<dbReference type="SUPFAM" id="SSF53335">
    <property type="entry name" value="S-adenosyl-L-methionine-dependent methyltransferases"/>
    <property type="match status" value="1"/>
</dbReference>
<keyword evidence="2" id="KW-0949">S-adenosyl-L-methionine</keyword>
<dbReference type="InterPro" id="IPR029063">
    <property type="entry name" value="SAM-dependent_MTases_sf"/>
</dbReference>
<keyword evidence="1 4" id="KW-0489">Methyltransferase</keyword>
<dbReference type="Gene3D" id="3.40.50.150">
    <property type="entry name" value="Vaccinia Virus protein VP39"/>
    <property type="match status" value="1"/>
</dbReference>
<protein>
    <submittedName>
        <fullName evidence="4">Methylase of polypeptide subunit release factors</fullName>
    </submittedName>
</protein>
<dbReference type="Proteomes" id="UP000517753">
    <property type="component" value="Unassembled WGS sequence"/>
</dbReference>
<dbReference type="EMBL" id="JACCBY010000005">
    <property type="protein sequence ID" value="NYD91519.1"/>
    <property type="molecule type" value="Genomic_DNA"/>
</dbReference>
<name>A0A7Y9K3Z6_9SPHN</name>
<dbReference type="Pfam" id="PF05175">
    <property type="entry name" value="MTS"/>
    <property type="match status" value="1"/>
</dbReference>
<dbReference type="PANTHER" id="PTHR18895">
    <property type="entry name" value="HEMK METHYLTRANSFERASE"/>
    <property type="match status" value="1"/>
</dbReference>
<reference evidence="4 5" key="2">
    <citation type="submission" date="2020-08" db="EMBL/GenBank/DDBJ databases">
        <title>The Agave Microbiome: Exploring the role of microbial communities in plant adaptations to desert environments.</title>
        <authorList>
            <person name="Partida-Martinez L.P."/>
        </authorList>
    </citation>
    <scope>NUCLEOTIDE SEQUENCE [LARGE SCALE GENOMIC DNA]</scope>
    <source>
        <strain evidence="4 5">AS2.3</strain>
    </source>
</reference>
<comment type="caution">
    <text evidence="4">The sequence shown here is derived from an EMBL/GenBank/DDBJ whole genome shotgun (WGS) entry which is preliminary data.</text>
</comment>
<keyword evidence="5" id="KW-1185">Reference proteome</keyword>
<dbReference type="RefSeq" id="WP_373563048.1">
    <property type="nucleotide sequence ID" value="NZ_JACCBY010000005.1"/>
</dbReference>
<dbReference type="AlphaFoldDB" id="A0A7Y9K3Z6"/>
<keyword evidence="1 4" id="KW-0808">Transferase</keyword>
<proteinExistence type="predicted"/>
<dbReference type="PANTHER" id="PTHR18895:SF74">
    <property type="entry name" value="MTRF1L RELEASE FACTOR GLUTAMINE METHYLTRANSFERASE"/>
    <property type="match status" value="1"/>
</dbReference>
<evidence type="ECO:0000313" key="5">
    <source>
        <dbReference type="Proteomes" id="UP000517753"/>
    </source>
</evidence>
<feature type="domain" description="Methyltransferase small" evidence="3">
    <location>
        <begin position="138"/>
        <end position="219"/>
    </location>
</feature>